<accession>A0ABR4EEA8</accession>
<dbReference type="InterPro" id="IPR052895">
    <property type="entry name" value="HetReg/Transcr_Mod"/>
</dbReference>
<evidence type="ECO:0008006" key="6">
    <source>
        <dbReference type="Google" id="ProtNLM"/>
    </source>
</evidence>
<feature type="domain" description="Heterokaryon incompatibility" evidence="3">
    <location>
        <begin position="440"/>
        <end position="583"/>
    </location>
</feature>
<protein>
    <recommendedName>
        <fullName evidence="6">Heterokaryon incompatibility domain-containing protein</fullName>
    </recommendedName>
</protein>
<comment type="caution">
    <text evidence="4">The sequence shown here is derived from an EMBL/GenBank/DDBJ whole genome shotgun (WGS) entry which is preliminary data.</text>
</comment>
<evidence type="ECO:0000313" key="5">
    <source>
        <dbReference type="Proteomes" id="UP001600888"/>
    </source>
</evidence>
<feature type="domain" description="Peptidase C14 caspase" evidence="2">
    <location>
        <begin position="34"/>
        <end position="161"/>
    </location>
</feature>
<evidence type="ECO:0000259" key="2">
    <source>
        <dbReference type="Pfam" id="PF00656"/>
    </source>
</evidence>
<evidence type="ECO:0000259" key="3">
    <source>
        <dbReference type="Pfam" id="PF06985"/>
    </source>
</evidence>
<sequence>MPRRHGHEWRVPLKSPYRKVHALMVDWEKSKEDDASERAEFQSQREALAREFKMYRFTTVNYSIPSERSRRPYRELNKRLQEFLVHDEAGTLLIIYYGGHGENNDDKNHIWLCHNPSHKDEDDNPKVNWSSLQGLFLDECQSDVLFVLDCCYSAAAAEYTHATSTVEAMVATGFEGVAPLRGEHSFTMFLVNVLKSRREEDKATFADALCRMVAAKLNRTDMKSALETTRSTPRHIPFANKVEKIIIGEVQDFDDSEPAQDITTDTPVEPSSSHDAAVERSTSAPVEPVSNTLQVPSRTRAESTEPATRGRPRMVAEPNDHTLKLAKPISKSTSISSVREDPIMLQGARTPESQSEVARAGGDRDWLDDLYPTAPDYSAFEERLVLSKDVPCTEQYSHIRTGEIRTLHILSSKDVNEPIIARLQNEDFLPHSEGSHHGDYIALSWTWGRDAWTSNIYIVDENLHARHAIAVPPTLESALRHVRHPTMKVVLWVDLICIRQDAAEERAFMISILPDIFKHASSVIVWLGDEDESSRSVVDFVGKVRDLENFDALVKNDETPQQWDFLVAFLRRPWFSRRWVFQEIILAREAIICCGSQRIGWTDFSDVVVLLGTCFDEVQYRLKRKEITNNLRHTFGNLVDLRALEAYSLIETARDLFRRQDDGTLISACDLETLVSFLPALQSNIPKDVIYSLVGLSSDSRSFVGIDYSKSNNVVYQDFVEYCVRKSKTLDIICRPWAPTLPPREAPAPSWVCQVNKLPFGHRRKNIYGRKSGDVLVGYPLRNYYSAARGSVATPMFGAPAPDGRIHMDGSMVASGFQIAPVRDLGFRAAAGTVHMEWIELSGWRPDAAFVPDHLWRTLVADRGPGGTPTPTWYHRACQYWLNYSEGQDITYDVIQKDQHPATALEYIQRVQSVIWDRTFIKTARLDDLDRPLYGLGPREARSGDCICILHGCSVPVVLRRTDGSDEWRLVGECFVYGLMDGEAMDIKAFTDRTQEFLLR</sequence>
<reference evidence="4 5" key="1">
    <citation type="submission" date="2024-03" db="EMBL/GenBank/DDBJ databases">
        <title>A high-quality draft genome sequence of Diaporthe vaccinii, a causative agent of upright dieback and viscid rot disease in cranberry plants.</title>
        <authorList>
            <person name="Sarrasin M."/>
            <person name="Lang B.F."/>
            <person name="Burger G."/>
        </authorList>
    </citation>
    <scope>NUCLEOTIDE SEQUENCE [LARGE SCALE GENOMIC DNA]</scope>
    <source>
        <strain evidence="4 5">IS7</strain>
    </source>
</reference>
<name>A0ABR4EEA8_9PEZI</name>
<evidence type="ECO:0000313" key="4">
    <source>
        <dbReference type="EMBL" id="KAL2280631.1"/>
    </source>
</evidence>
<dbReference type="InterPro" id="IPR011600">
    <property type="entry name" value="Pept_C14_caspase"/>
</dbReference>
<keyword evidence="5" id="KW-1185">Reference proteome</keyword>
<proteinExistence type="predicted"/>
<dbReference type="Pfam" id="PF06985">
    <property type="entry name" value="HET"/>
    <property type="match status" value="1"/>
</dbReference>
<dbReference type="Gene3D" id="3.40.50.1460">
    <property type="match status" value="1"/>
</dbReference>
<dbReference type="Pfam" id="PF00656">
    <property type="entry name" value="Peptidase_C14"/>
    <property type="match status" value="1"/>
</dbReference>
<dbReference type="Proteomes" id="UP001600888">
    <property type="component" value="Unassembled WGS sequence"/>
</dbReference>
<dbReference type="Pfam" id="PF26639">
    <property type="entry name" value="Het-6_barrel"/>
    <property type="match status" value="1"/>
</dbReference>
<organism evidence="4 5">
    <name type="scientific">Diaporthe vaccinii</name>
    <dbReference type="NCBI Taxonomy" id="105482"/>
    <lineage>
        <taxon>Eukaryota</taxon>
        <taxon>Fungi</taxon>
        <taxon>Dikarya</taxon>
        <taxon>Ascomycota</taxon>
        <taxon>Pezizomycotina</taxon>
        <taxon>Sordariomycetes</taxon>
        <taxon>Sordariomycetidae</taxon>
        <taxon>Diaporthales</taxon>
        <taxon>Diaporthaceae</taxon>
        <taxon>Diaporthe</taxon>
        <taxon>Diaporthe eres species complex</taxon>
    </lineage>
</organism>
<dbReference type="PANTHER" id="PTHR24148:SF64">
    <property type="entry name" value="HETEROKARYON INCOMPATIBILITY DOMAIN-CONTAINING PROTEIN"/>
    <property type="match status" value="1"/>
</dbReference>
<dbReference type="InterPro" id="IPR010730">
    <property type="entry name" value="HET"/>
</dbReference>
<feature type="region of interest" description="Disordered" evidence="1">
    <location>
        <begin position="253"/>
        <end position="316"/>
    </location>
</feature>
<dbReference type="EMBL" id="JBAWTH010000064">
    <property type="protein sequence ID" value="KAL2280631.1"/>
    <property type="molecule type" value="Genomic_DNA"/>
</dbReference>
<feature type="compositionally biased region" description="Polar residues" evidence="1">
    <location>
        <begin position="261"/>
        <end position="297"/>
    </location>
</feature>
<evidence type="ECO:0000256" key="1">
    <source>
        <dbReference type="SAM" id="MobiDB-lite"/>
    </source>
</evidence>
<dbReference type="PANTHER" id="PTHR24148">
    <property type="entry name" value="ANKYRIN REPEAT DOMAIN-CONTAINING PROTEIN 39 HOMOLOG-RELATED"/>
    <property type="match status" value="1"/>
</dbReference>
<gene>
    <name evidence="4" type="ORF">FJTKL_12348</name>
</gene>